<evidence type="ECO:0000313" key="3">
    <source>
        <dbReference type="Proteomes" id="UP000526125"/>
    </source>
</evidence>
<dbReference type="Pfam" id="PF13472">
    <property type="entry name" value="Lipase_GDSL_2"/>
    <property type="match status" value="1"/>
</dbReference>
<sequence>MISMQGTSEPLLDLQSQAYRDLISKSLLNKGHNARLKRAIEKTKRGEPVTIAYIGGSITQGAGAEPIHMNCYAYRSFDLFRKMFAPTSNVPLRFIKAGLGGTPSELGIIRYHRDVLREGTVQPDIVVVEFAVNDADDETQGICYESLVLQALGADNDPAVILLFSVFENDWNLQDRLAPVGWHYNLPMVSVKDAVVEQFHHTPAEGGIISREQFFHDIYHPSNAGHFIMADCLGWLFEVTNHSDLDKEKLAMDKPPLIGNDFAEVKLLDRLNGDAIARIDAGGFEKIDTDLQMAEMDDHAFGTPHFPNNWMHTGERDDGNGSFKMILRSKRVILVFKDSGSDEFGIANIIVDGKLVRKADPSQIKWTHCHAVLLFDEKDAREHTIEIDMDEGHEAKQFTILGFGYVD</sequence>
<accession>A0A7Y6C2F2</accession>
<protein>
    <submittedName>
        <fullName evidence="2">SGNH/GDSL hydrolase family protein</fullName>
    </submittedName>
</protein>
<gene>
    <name evidence="2" type="ORF">HP552_29390</name>
</gene>
<reference evidence="2 3" key="1">
    <citation type="submission" date="2020-05" db="EMBL/GenBank/DDBJ databases">
        <title>Genome Sequencing of Type Strains.</title>
        <authorList>
            <person name="Lemaire J.F."/>
            <person name="Inderbitzin P."/>
            <person name="Gregorio O.A."/>
            <person name="Collins S.B."/>
            <person name="Wespe N."/>
            <person name="Knight-Connoni V."/>
        </authorList>
    </citation>
    <scope>NUCLEOTIDE SEQUENCE [LARGE SCALE GENOMIC DNA]</scope>
    <source>
        <strain evidence="2 3">LMG 21957</strain>
    </source>
</reference>
<evidence type="ECO:0000259" key="1">
    <source>
        <dbReference type="Pfam" id="PF13472"/>
    </source>
</evidence>
<dbReference type="Proteomes" id="UP000526125">
    <property type="component" value="Unassembled WGS sequence"/>
</dbReference>
<dbReference type="GO" id="GO:0016787">
    <property type="term" value="F:hydrolase activity"/>
    <property type="evidence" value="ECO:0007669"/>
    <property type="project" value="UniProtKB-KW"/>
</dbReference>
<dbReference type="InterPro" id="IPR036514">
    <property type="entry name" value="SGNH_hydro_sf"/>
</dbReference>
<dbReference type="AlphaFoldDB" id="A0A7Y6C2F2"/>
<dbReference type="SUPFAM" id="SSF52266">
    <property type="entry name" value="SGNH hydrolase"/>
    <property type="match status" value="1"/>
</dbReference>
<feature type="domain" description="SGNH hydrolase-type esterase" evidence="1">
    <location>
        <begin position="54"/>
        <end position="226"/>
    </location>
</feature>
<dbReference type="Gene3D" id="3.40.50.1110">
    <property type="entry name" value="SGNH hydrolase"/>
    <property type="match status" value="1"/>
</dbReference>
<dbReference type="CDD" id="cd00229">
    <property type="entry name" value="SGNH_hydrolase"/>
    <property type="match status" value="1"/>
</dbReference>
<dbReference type="PANTHER" id="PTHR34407:SF1">
    <property type="entry name" value="SGNH HYDROLASE-TYPE ESTERASE DOMAIN-CONTAINING PROTEIN"/>
    <property type="match status" value="1"/>
</dbReference>
<keyword evidence="3" id="KW-1185">Reference proteome</keyword>
<comment type="caution">
    <text evidence="2">The sequence shown here is derived from an EMBL/GenBank/DDBJ whole genome shotgun (WGS) entry which is preliminary data.</text>
</comment>
<evidence type="ECO:0000313" key="2">
    <source>
        <dbReference type="EMBL" id="NUU79319.1"/>
    </source>
</evidence>
<organism evidence="2 3">
    <name type="scientific">Paenibacillus xylanilyticus</name>
    <dbReference type="NCBI Taxonomy" id="248903"/>
    <lineage>
        <taxon>Bacteria</taxon>
        <taxon>Bacillati</taxon>
        <taxon>Bacillota</taxon>
        <taxon>Bacilli</taxon>
        <taxon>Bacillales</taxon>
        <taxon>Paenibacillaceae</taxon>
        <taxon>Paenibacillus</taxon>
    </lineage>
</organism>
<dbReference type="EMBL" id="JABMCB010000202">
    <property type="protein sequence ID" value="NUU79319.1"/>
    <property type="molecule type" value="Genomic_DNA"/>
</dbReference>
<dbReference type="RefSeq" id="WP_175398889.1">
    <property type="nucleotide sequence ID" value="NZ_JABMCB010000202.1"/>
</dbReference>
<keyword evidence="2" id="KW-0378">Hydrolase</keyword>
<dbReference type="InterPro" id="IPR013830">
    <property type="entry name" value="SGNH_hydro"/>
</dbReference>
<proteinExistence type="predicted"/>
<dbReference type="PANTHER" id="PTHR34407">
    <property type="entry name" value="EXPRESSED PROTEIN"/>
    <property type="match status" value="1"/>
</dbReference>
<name>A0A7Y6C2F2_9BACL</name>